<dbReference type="Proteomes" id="UP000697107">
    <property type="component" value="Unassembled WGS sequence"/>
</dbReference>
<evidence type="ECO:0000313" key="5">
    <source>
        <dbReference type="EMBL" id="KAG2901387.1"/>
    </source>
</evidence>
<organism evidence="9 10">
    <name type="scientific">Phytophthora cactorum</name>
    <dbReference type="NCBI Taxonomy" id="29920"/>
    <lineage>
        <taxon>Eukaryota</taxon>
        <taxon>Sar</taxon>
        <taxon>Stramenopiles</taxon>
        <taxon>Oomycota</taxon>
        <taxon>Peronosporomycetes</taxon>
        <taxon>Peronosporales</taxon>
        <taxon>Peronosporaceae</taxon>
        <taxon>Phytophthora</taxon>
    </lineage>
</organism>
<dbReference type="GO" id="GO:0000428">
    <property type="term" value="C:DNA-directed RNA polymerase complex"/>
    <property type="evidence" value="ECO:0007669"/>
    <property type="project" value="UniProtKB-KW"/>
</dbReference>
<dbReference type="GO" id="GO:0046983">
    <property type="term" value="F:protein dimerization activity"/>
    <property type="evidence" value="ECO:0007669"/>
    <property type="project" value="InterPro"/>
</dbReference>
<proteinExistence type="predicted"/>
<feature type="region of interest" description="Disordered" evidence="3">
    <location>
        <begin position="75"/>
        <end position="97"/>
    </location>
</feature>
<dbReference type="Proteomes" id="UP000251314">
    <property type="component" value="Unassembled WGS sequence"/>
</dbReference>
<dbReference type="Proteomes" id="UP000774804">
    <property type="component" value="Unassembled WGS sequence"/>
</dbReference>
<evidence type="ECO:0000313" key="8">
    <source>
        <dbReference type="EMBL" id="KAG3214359.1"/>
    </source>
</evidence>
<gene>
    <name evidence="9" type="ORF">PC110_g16641</name>
    <name evidence="4" type="ORF">PC113_g16499</name>
    <name evidence="5" type="ORF">PC115_g15891</name>
    <name evidence="6" type="ORF">PC117_g15646</name>
    <name evidence="7" type="ORF">PC118_g16365</name>
    <name evidence="8" type="ORF">PC129_g14723</name>
</gene>
<dbReference type="EMBL" id="RCML01000676">
    <property type="protein sequence ID" value="KAG2971306.1"/>
    <property type="molecule type" value="Genomic_DNA"/>
</dbReference>
<dbReference type="VEuPathDB" id="FungiDB:PC110_g16641"/>
<evidence type="ECO:0000256" key="1">
    <source>
        <dbReference type="ARBA" id="ARBA00022478"/>
    </source>
</evidence>
<dbReference type="EMBL" id="RCMG01000658">
    <property type="protein sequence ID" value="KAG2850768.1"/>
    <property type="molecule type" value="Genomic_DNA"/>
</dbReference>
<dbReference type="EMBL" id="RCMI01000668">
    <property type="protein sequence ID" value="KAG2901387.1"/>
    <property type="molecule type" value="Genomic_DNA"/>
</dbReference>
<keyword evidence="2" id="KW-0804">Transcription</keyword>
<evidence type="ECO:0000256" key="2">
    <source>
        <dbReference type="ARBA" id="ARBA00023163"/>
    </source>
</evidence>
<keyword evidence="10" id="KW-1185">Reference proteome</keyword>
<dbReference type="Proteomes" id="UP000760860">
    <property type="component" value="Unassembled WGS sequence"/>
</dbReference>
<dbReference type="Proteomes" id="UP000735874">
    <property type="component" value="Unassembled WGS sequence"/>
</dbReference>
<keyword evidence="1" id="KW-0240">DNA-directed RNA polymerase</keyword>
<dbReference type="AlphaFoldDB" id="A0A329RR67"/>
<comment type="caution">
    <text evidence="9">The sequence shown here is derived from an EMBL/GenBank/DDBJ whole genome shotgun (WGS) entry which is preliminary data.</text>
</comment>
<feature type="compositionally biased region" description="Basic and acidic residues" evidence="3">
    <location>
        <begin position="86"/>
        <end position="97"/>
    </location>
</feature>
<protein>
    <submittedName>
        <fullName evidence="9">Uncharacterized protein</fullName>
    </submittedName>
</protein>
<dbReference type="EMBL" id="RCMV01000645">
    <property type="protein sequence ID" value="KAG3214359.1"/>
    <property type="molecule type" value="Genomic_DNA"/>
</dbReference>
<evidence type="ECO:0000256" key="3">
    <source>
        <dbReference type="SAM" id="MobiDB-lite"/>
    </source>
</evidence>
<evidence type="ECO:0000313" key="6">
    <source>
        <dbReference type="EMBL" id="KAG2923714.1"/>
    </source>
</evidence>
<name>A0A329RR67_9STRA</name>
<dbReference type="SUPFAM" id="SSF55257">
    <property type="entry name" value="RBP11-like subunits of RNA polymerase"/>
    <property type="match status" value="1"/>
</dbReference>
<dbReference type="EMBL" id="RCMK01000529">
    <property type="protein sequence ID" value="KAG2923714.1"/>
    <property type="molecule type" value="Genomic_DNA"/>
</dbReference>
<reference evidence="4" key="2">
    <citation type="submission" date="2018-10" db="EMBL/GenBank/DDBJ databases">
        <title>Effector identification in a new, highly contiguous assembly of the strawberry crown rot pathogen Phytophthora cactorum.</title>
        <authorList>
            <person name="Armitage A.D."/>
            <person name="Nellist C.F."/>
            <person name="Bates H."/>
            <person name="Vickerstaff R.J."/>
            <person name="Harrison R.J."/>
        </authorList>
    </citation>
    <scope>NUCLEOTIDE SEQUENCE</scope>
    <source>
        <strain evidence="4">15-7</strain>
        <strain evidence="5">4032</strain>
        <strain evidence="6">4040</strain>
        <strain evidence="7">P415</strain>
        <strain evidence="8">P421</strain>
    </source>
</reference>
<sequence length="97" mass="10698">MPSAKIISSKTNSISLDGTPYKDLANKIPAVVNKVLIFELTGANCSIANAIRRTLKSEMAVKHLTVSLTDIKTNGPIHHWRSNSQENRDDPDLTIDR</sequence>
<dbReference type="InterPro" id="IPR036603">
    <property type="entry name" value="RBP11-like"/>
</dbReference>
<dbReference type="Proteomes" id="UP000736787">
    <property type="component" value="Unassembled WGS sequence"/>
</dbReference>
<evidence type="ECO:0000313" key="7">
    <source>
        <dbReference type="EMBL" id="KAG2971306.1"/>
    </source>
</evidence>
<evidence type="ECO:0000313" key="4">
    <source>
        <dbReference type="EMBL" id="KAG2850768.1"/>
    </source>
</evidence>
<reference evidence="9 10" key="1">
    <citation type="submission" date="2018-01" db="EMBL/GenBank/DDBJ databases">
        <title>Draft genome of the strawberry crown rot pathogen Phytophthora cactorum.</title>
        <authorList>
            <person name="Armitage A.D."/>
            <person name="Lysoe E."/>
            <person name="Nellist C.F."/>
            <person name="Harrison R.J."/>
            <person name="Brurberg M.B."/>
        </authorList>
    </citation>
    <scope>NUCLEOTIDE SEQUENCE [LARGE SCALE GENOMIC DNA]</scope>
    <source>
        <strain evidence="9 10">10300</strain>
    </source>
</reference>
<accession>A0A329RR67</accession>
<dbReference type="GO" id="GO:0006351">
    <property type="term" value="P:DNA-templated transcription"/>
    <property type="evidence" value="ECO:0007669"/>
    <property type="project" value="InterPro"/>
</dbReference>
<dbReference type="EMBL" id="MJFZ01000602">
    <property type="protein sequence ID" value="RAW26971.1"/>
    <property type="molecule type" value="Genomic_DNA"/>
</dbReference>
<evidence type="ECO:0000313" key="10">
    <source>
        <dbReference type="Proteomes" id="UP000251314"/>
    </source>
</evidence>
<evidence type="ECO:0000313" key="9">
    <source>
        <dbReference type="EMBL" id="RAW26971.1"/>
    </source>
</evidence>